<dbReference type="EMBL" id="QUZK01000051">
    <property type="protein sequence ID" value="RFF29253.1"/>
    <property type="molecule type" value="Genomic_DNA"/>
</dbReference>
<proteinExistence type="predicted"/>
<comment type="caution">
    <text evidence="2">The sequence shown here is derived from an EMBL/GenBank/DDBJ whole genome shotgun (WGS) entry which is preliminary data.</text>
</comment>
<accession>A0A3E1K5E1</accession>
<reference evidence="2 3" key="1">
    <citation type="submission" date="2018-08" db="EMBL/GenBank/DDBJ databases">
        <title>Wenzhouxiangella salilacus sp. nov., a novel bacterium isolated from a saline lake in Xinjiang Province, China.</title>
        <authorList>
            <person name="Han S."/>
        </authorList>
    </citation>
    <scope>NUCLEOTIDE SEQUENCE [LARGE SCALE GENOMIC DNA]</scope>
    <source>
        <strain evidence="2 3">XDB06</strain>
    </source>
</reference>
<sequence>MSTMHKGIWFGLLALVLLAGTATWFLRGAPADPGSTTGAPRAVSPSRESDFPEPGRQADGRDGVASPSPDPMQGQRDGPVPSSKQPGSRLILMRDVENAANAVERAQALERLAEMEPVLAARKLLELSAFCDPEAIRAQEGLGGSLDLIEQRRQWCAGLDLSREAMKSRVEELMRVDGDLEGEAARIERMARDPYVGRRYELEERLANAAQEDRSDYFTGLLRRSRGFDDIHSLVALNMQYARDHGGRPMWRLGLDIHDSLYPQAELLHAQRVAMVLYGCRRFGGCGSGQYATMVSCTLGAFGQCGPGSSLGEHLYLTTPPADYGLARDILARL</sequence>
<evidence type="ECO:0000313" key="2">
    <source>
        <dbReference type="EMBL" id="RFF29253.1"/>
    </source>
</evidence>
<organism evidence="2 3">
    <name type="scientific">Wenzhouxiangella sediminis</name>
    <dbReference type="NCBI Taxonomy" id="1792836"/>
    <lineage>
        <taxon>Bacteria</taxon>
        <taxon>Pseudomonadati</taxon>
        <taxon>Pseudomonadota</taxon>
        <taxon>Gammaproteobacteria</taxon>
        <taxon>Chromatiales</taxon>
        <taxon>Wenzhouxiangellaceae</taxon>
        <taxon>Wenzhouxiangella</taxon>
    </lineage>
</organism>
<gene>
    <name evidence="2" type="ORF">DZC52_14215</name>
</gene>
<dbReference type="AlphaFoldDB" id="A0A3E1K5E1"/>
<feature type="region of interest" description="Disordered" evidence="1">
    <location>
        <begin position="28"/>
        <end position="87"/>
    </location>
</feature>
<name>A0A3E1K5E1_9GAMM</name>
<keyword evidence="3" id="KW-1185">Reference proteome</keyword>
<evidence type="ECO:0000256" key="1">
    <source>
        <dbReference type="SAM" id="MobiDB-lite"/>
    </source>
</evidence>
<dbReference type="Proteomes" id="UP000260351">
    <property type="component" value="Unassembled WGS sequence"/>
</dbReference>
<evidence type="ECO:0000313" key="3">
    <source>
        <dbReference type="Proteomes" id="UP000260351"/>
    </source>
</evidence>
<protein>
    <submittedName>
        <fullName evidence="2">Uncharacterized protein</fullName>
    </submittedName>
</protein>